<evidence type="ECO:0000256" key="1">
    <source>
        <dbReference type="ARBA" id="ARBA00005417"/>
    </source>
</evidence>
<dbReference type="InterPro" id="IPR027417">
    <property type="entry name" value="P-loop_NTPase"/>
</dbReference>
<keyword evidence="2" id="KW-0547">Nucleotide-binding</keyword>
<accession>A0A562V9U0</accession>
<dbReference type="InterPro" id="IPR017871">
    <property type="entry name" value="ABC_transporter-like_CS"/>
</dbReference>
<reference evidence="5 6" key="1">
    <citation type="journal article" date="2013" name="Stand. Genomic Sci.">
        <title>Genomic Encyclopedia of Type Strains, Phase I: The one thousand microbial genomes (KMG-I) project.</title>
        <authorList>
            <person name="Kyrpides N.C."/>
            <person name="Woyke T."/>
            <person name="Eisen J.A."/>
            <person name="Garrity G."/>
            <person name="Lilburn T.G."/>
            <person name="Beck B.J."/>
            <person name="Whitman W.B."/>
            <person name="Hugenholtz P."/>
            <person name="Klenk H.P."/>
        </authorList>
    </citation>
    <scope>NUCLEOTIDE SEQUENCE [LARGE SCALE GENOMIC DNA]</scope>
    <source>
        <strain evidence="5 6">DSM 45044</strain>
    </source>
</reference>
<sequence length="207" mass="21090">MMTVTGLSVSYGDLVALRDVSFHAPAGSLLAVTGASGAGKTSLLWAMAGLVAPRAGTVARSPEAATVALIPQGNGLAMVLTARENLLVALLAAGVGRRDAAARADAALERLGVDGQSGQLVDELSGGQRQRVAIARGLAMTADVLLADEITSDLDPRNRDVAMEVLREEARRGAAVVFATHDPRAAADCDGELRLVDGAAVSATRPA</sequence>
<dbReference type="PROSITE" id="PS00211">
    <property type="entry name" value="ABC_TRANSPORTER_1"/>
    <property type="match status" value="1"/>
</dbReference>
<keyword evidence="6" id="KW-1185">Reference proteome</keyword>
<feature type="domain" description="ABC transporter" evidence="4">
    <location>
        <begin position="2"/>
        <end position="207"/>
    </location>
</feature>
<comment type="caution">
    <text evidence="5">The sequence shown here is derived from an EMBL/GenBank/DDBJ whole genome shotgun (WGS) entry which is preliminary data.</text>
</comment>
<dbReference type="AlphaFoldDB" id="A0A562V9U0"/>
<dbReference type="InterPro" id="IPR003439">
    <property type="entry name" value="ABC_transporter-like_ATP-bd"/>
</dbReference>
<keyword evidence="3 5" id="KW-0067">ATP-binding</keyword>
<name>A0A562V9U0_9ACTN</name>
<protein>
    <submittedName>
        <fullName evidence="5">Putative ABC transport system ATP-binding protein</fullName>
    </submittedName>
</protein>
<dbReference type="InterPro" id="IPR015854">
    <property type="entry name" value="ABC_transpr_LolD-like"/>
</dbReference>
<dbReference type="GO" id="GO:0005524">
    <property type="term" value="F:ATP binding"/>
    <property type="evidence" value="ECO:0007669"/>
    <property type="project" value="UniProtKB-KW"/>
</dbReference>
<proteinExistence type="inferred from homology"/>
<evidence type="ECO:0000313" key="5">
    <source>
        <dbReference type="EMBL" id="TWJ14611.1"/>
    </source>
</evidence>
<dbReference type="InterPro" id="IPR003593">
    <property type="entry name" value="AAA+_ATPase"/>
</dbReference>
<gene>
    <name evidence="5" type="ORF">LX16_0296</name>
</gene>
<evidence type="ECO:0000256" key="3">
    <source>
        <dbReference type="ARBA" id="ARBA00022840"/>
    </source>
</evidence>
<organism evidence="5 6">
    <name type="scientific">Stackebrandtia albiflava</name>
    <dbReference type="NCBI Taxonomy" id="406432"/>
    <lineage>
        <taxon>Bacteria</taxon>
        <taxon>Bacillati</taxon>
        <taxon>Actinomycetota</taxon>
        <taxon>Actinomycetes</taxon>
        <taxon>Glycomycetales</taxon>
        <taxon>Glycomycetaceae</taxon>
        <taxon>Stackebrandtia</taxon>
    </lineage>
</organism>
<dbReference type="GO" id="GO:0022857">
    <property type="term" value="F:transmembrane transporter activity"/>
    <property type="evidence" value="ECO:0007669"/>
    <property type="project" value="TreeGrafter"/>
</dbReference>
<dbReference type="EMBL" id="VLLL01000005">
    <property type="protein sequence ID" value="TWJ14611.1"/>
    <property type="molecule type" value="Genomic_DNA"/>
</dbReference>
<dbReference type="SUPFAM" id="SSF52540">
    <property type="entry name" value="P-loop containing nucleoside triphosphate hydrolases"/>
    <property type="match status" value="1"/>
</dbReference>
<dbReference type="PANTHER" id="PTHR24220:SF689">
    <property type="entry name" value="LIPOPROTEIN-RELEASING SYSTEM ATP-BINDING PROTEIN LOLD"/>
    <property type="match status" value="1"/>
</dbReference>
<comment type="similarity">
    <text evidence="1">Belongs to the ABC transporter superfamily.</text>
</comment>
<evidence type="ECO:0000259" key="4">
    <source>
        <dbReference type="PROSITE" id="PS50893"/>
    </source>
</evidence>
<dbReference type="Proteomes" id="UP000321617">
    <property type="component" value="Unassembled WGS sequence"/>
</dbReference>
<dbReference type="SMART" id="SM00382">
    <property type="entry name" value="AAA"/>
    <property type="match status" value="1"/>
</dbReference>
<dbReference type="GO" id="GO:0005886">
    <property type="term" value="C:plasma membrane"/>
    <property type="evidence" value="ECO:0007669"/>
    <property type="project" value="TreeGrafter"/>
</dbReference>
<evidence type="ECO:0000313" key="6">
    <source>
        <dbReference type="Proteomes" id="UP000321617"/>
    </source>
</evidence>
<evidence type="ECO:0000256" key="2">
    <source>
        <dbReference type="ARBA" id="ARBA00022741"/>
    </source>
</evidence>
<dbReference type="Pfam" id="PF00005">
    <property type="entry name" value="ABC_tran"/>
    <property type="match status" value="1"/>
</dbReference>
<dbReference type="GO" id="GO:0016887">
    <property type="term" value="F:ATP hydrolysis activity"/>
    <property type="evidence" value="ECO:0007669"/>
    <property type="project" value="InterPro"/>
</dbReference>
<dbReference type="Gene3D" id="3.40.50.300">
    <property type="entry name" value="P-loop containing nucleotide triphosphate hydrolases"/>
    <property type="match status" value="1"/>
</dbReference>
<dbReference type="PANTHER" id="PTHR24220">
    <property type="entry name" value="IMPORT ATP-BINDING PROTEIN"/>
    <property type="match status" value="1"/>
</dbReference>
<dbReference type="PROSITE" id="PS50893">
    <property type="entry name" value="ABC_TRANSPORTER_2"/>
    <property type="match status" value="1"/>
</dbReference>